<name>A0ABW2ZFB0_9SPHI</name>
<dbReference type="EC" id="4.3.2.2" evidence="4 12"/>
<dbReference type="Pfam" id="PF08328">
    <property type="entry name" value="ASL_C"/>
    <property type="match status" value="1"/>
</dbReference>
<dbReference type="InterPro" id="IPR020557">
    <property type="entry name" value="Fumarate_lyase_CS"/>
</dbReference>
<dbReference type="PANTHER" id="PTHR43411:SF1">
    <property type="entry name" value="ADENYLOSUCCINATE LYASE"/>
    <property type="match status" value="1"/>
</dbReference>
<evidence type="ECO:0000256" key="12">
    <source>
        <dbReference type="NCBIfam" id="TIGR00928"/>
    </source>
</evidence>
<dbReference type="InterPro" id="IPR004769">
    <property type="entry name" value="Pur_lyase"/>
</dbReference>
<gene>
    <name evidence="16" type="primary">purB</name>
    <name evidence="16" type="ORF">ACFQZI_08445</name>
</gene>
<dbReference type="RefSeq" id="WP_377141061.1">
    <property type="nucleotide sequence ID" value="NZ_JBHTIA010000003.1"/>
</dbReference>
<keyword evidence="6 13" id="KW-0658">Purine biosynthesis</keyword>
<dbReference type="PROSITE" id="PS00163">
    <property type="entry name" value="FUMARATE_LYASES"/>
    <property type="match status" value="1"/>
</dbReference>
<evidence type="ECO:0000313" key="16">
    <source>
        <dbReference type="EMBL" id="MFD0764881.1"/>
    </source>
</evidence>
<evidence type="ECO:0000256" key="13">
    <source>
        <dbReference type="RuleBase" id="RU361172"/>
    </source>
</evidence>
<dbReference type="InterPro" id="IPR013539">
    <property type="entry name" value="PurB_C"/>
</dbReference>
<evidence type="ECO:0000259" key="15">
    <source>
        <dbReference type="Pfam" id="PF08328"/>
    </source>
</evidence>
<comment type="catalytic activity">
    <reaction evidence="8">
        <text>(2S)-2-[5-amino-1-(5-phospho-beta-D-ribosyl)imidazole-4-carboxamido]succinate = 5-amino-1-(5-phospho-beta-D-ribosyl)imidazole-4-carboxamide + fumarate</text>
        <dbReference type="Rhea" id="RHEA:23920"/>
        <dbReference type="ChEBI" id="CHEBI:29806"/>
        <dbReference type="ChEBI" id="CHEBI:58443"/>
        <dbReference type="ChEBI" id="CHEBI:58475"/>
        <dbReference type="EC" id="4.3.2.2"/>
    </reaction>
    <physiologicalReaction direction="left-to-right" evidence="8">
        <dbReference type="Rhea" id="RHEA:23921"/>
    </physiologicalReaction>
</comment>
<comment type="caution">
    <text evidence="16">The sequence shown here is derived from an EMBL/GenBank/DDBJ whole genome shotgun (WGS) entry which is preliminary data.</text>
</comment>
<comment type="pathway">
    <text evidence="1 13">Purine metabolism; IMP biosynthesis via de novo pathway; 5-amino-1-(5-phospho-D-ribosyl)imidazole-4-carboxamide from 5-amino-1-(5-phospho-D-ribosyl)imidazole-4-carboxylate: step 2/2.</text>
</comment>
<dbReference type="PANTHER" id="PTHR43411">
    <property type="entry name" value="ADENYLOSUCCINATE LYASE"/>
    <property type="match status" value="1"/>
</dbReference>
<evidence type="ECO:0000256" key="1">
    <source>
        <dbReference type="ARBA" id="ARBA00004706"/>
    </source>
</evidence>
<dbReference type="InterPro" id="IPR008948">
    <property type="entry name" value="L-Aspartase-like"/>
</dbReference>
<evidence type="ECO:0000256" key="5">
    <source>
        <dbReference type="ARBA" id="ARBA00017058"/>
    </source>
</evidence>
<dbReference type="InterPro" id="IPR024083">
    <property type="entry name" value="Fumarase/histidase_N"/>
</dbReference>
<dbReference type="InterPro" id="IPR022761">
    <property type="entry name" value="Fumarate_lyase_N"/>
</dbReference>
<feature type="domain" description="Fumarate lyase N-terminal" evidence="14">
    <location>
        <begin position="14"/>
        <end position="312"/>
    </location>
</feature>
<reference evidence="17" key="1">
    <citation type="journal article" date="2019" name="Int. J. Syst. Evol. Microbiol.">
        <title>The Global Catalogue of Microorganisms (GCM) 10K type strain sequencing project: providing services to taxonomists for standard genome sequencing and annotation.</title>
        <authorList>
            <consortium name="The Broad Institute Genomics Platform"/>
            <consortium name="The Broad Institute Genome Sequencing Center for Infectious Disease"/>
            <person name="Wu L."/>
            <person name="Ma J."/>
        </authorList>
    </citation>
    <scope>NUCLEOTIDE SEQUENCE [LARGE SCALE GENOMIC DNA]</scope>
    <source>
        <strain evidence="17">CCUG 60742</strain>
    </source>
</reference>
<dbReference type="GO" id="GO:0016829">
    <property type="term" value="F:lyase activity"/>
    <property type="evidence" value="ECO:0007669"/>
    <property type="project" value="UniProtKB-KW"/>
</dbReference>
<comment type="pathway">
    <text evidence="2 13">Purine metabolism; AMP biosynthesis via de novo pathway; AMP from IMP: step 2/2.</text>
</comment>
<dbReference type="CDD" id="cd01598">
    <property type="entry name" value="PurB"/>
    <property type="match status" value="1"/>
</dbReference>
<evidence type="ECO:0000259" key="14">
    <source>
        <dbReference type="Pfam" id="PF00206"/>
    </source>
</evidence>
<evidence type="ECO:0000256" key="6">
    <source>
        <dbReference type="ARBA" id="ARBA00022755"/>
    </source>
</evidence>
<dbReference type="SUPFAM" id="SSF48557">
    <property type="entry name" value="L-aspartase-like"/>
    <property type="match status" value="1"/>
</dbReference>
<dbReference type="NCBIfam" id="TIGR00928">
    <property type="entry name" value="purB"/>
    <property type="match status" value="1"/>
</dbReference>
<protein>
    <recommendedName>
        <fullName evidence="5 12">Adenylosuccinate lyase</fullName>
        <shortName evidence="13">ASL</shortName>
        <ecNumber evidence="4 12">4.3.2.2</ecNumber>
    </recommendedName>
    <alternativeName>
        <fullName evidence="10 13">Adenylosuccinase</fullName>
    </alternativeName>
</protein>
<dbReference type="Gene3D" id="1.10.275.10">
    <property type="entry name" value="Fumarase/aspartase (N-terminal domain)"/>
    <property type="match status" value="1"/>
</dbReference>
<comment type="catalytic activity">
    <reaction evidence="11">
        <text>N(6)-(1,2-dicarboxyethyl)-AMP = fumarate + AMP</text>
        <dbReference type="Rhea" id="RHEA:16853"/>
        <dbReference type="ChEBI" id="CHEBI:29806"/>
        <dbReference type="ChEBI" id="CHEBI:57567"/>
        <dbReference type="ChEBI" id="CHEBI:456215"/>
        <dbReference type="EC" id="4.3.2.2"/>
    </reaction>
    <physiologicalReaction direction="left-to-right" evidence="11">
        <dbReference type="Rhea" id="RHEA:16854"/>
    </physiologicalReaction>
</comment>
<dbReference type="Gene3D" id="1.20.200.10">
    <property type="entry name" value="Fumarase/aspartase (Central domain)"/>
    <property type="match status" value="1"/>
</dbReference>
<dbReference type="InterPro" id="IPR047136">
    <property type="entry name" value="PurB_bact"/>
</dbReference>
<evidence type="ECO:0000256" key="10">
    <source>
        <dbReference type="ARBA" id="ARBA00030717"/>
    </source>
</evidence>
<evidence type="ECO:0000256" key="8">
    <source>
        <dbReference type="ARBA" id="ARBA00024477"/>
    </source>
</evidence>
<dbReference type="PRINTS" id="PR00149">
    <property type="entry name" value="FUMRATELYASE"/>
</dbReference>
<comment type="function">
    <text evidence="9">Catalyzes two reactions in de novo purine nucleotide biosynthesis. Catalyzes the breakdown of 5-aminoimidazole- (N-succinylocarboxamide) ribotide (SAICAR or 2-[5-amino-1-(5-phospho-beta-D-ribosyl)imidazole-4-carboxamido]succinate) to 5-aminoimidazole-4-carboxamide ribotide (AICAR or 5-amino-1-(5-phospho-beta-D-ribosyl)imidazole-4-carboxamide) and fumarate, and of adenylosuccinate (ADS or N(6)-(1,2-dicarboxyethyl)-AMP) to adenosine monophosphate (AMP) and fumarate.</text>
</comment>
<evidence type="ECO:0000256" key="11">
    <source>
        <dbReference type="ARBA" id="ARBA00049115"/>
    </source>
</evidence>
<dbReference type="Pfam" id="PF00206">
    <property type="entry name" value="Lyase_1"/>
    <property type="match status" value="1"/>
</dbReference>
<evidence type="ECO:0000256" key="2">
    <source>
        <dbReference type="ARBA" id="ARBA00004734"/>
    </source>
</evidence>
<dbReference type="Gene3D" id="1.10.40.30">
    <property type="entry name" value="Fumarase/aspartase (C-terminal domain)"/>
    <property type="match status" value="1"/>
</dbReference>
<keyword evidence="7 13" id="KW-0456">Lyase</keyword>
<sequence length="448" mass="50548">MELNSLSAISPIDGRYRNTTAPLAAYFSEYALIKYRVYVEIEYFISLCEHPLPQLLNFDKNYTEKLRDIYRNFNEADAASIKEIEKTTNHDVKAVEYFIKKQFDAIGGLDDYKEFIHFGLTSQDINNTAIPYTFKLALTEVYHPEITNLVNQLKNFAIEWNAVPMLAHTHGQPASPTRLGKEISVFVERLEYQLGLLKAVPYSAKFGGATGNFNAHHVAYPQIDWKAFGNHFVNGVLGLHRSQYTTQIEHYDNFAAQCDALKRINNILIDLDRDMWTYISMNFFKQKIKAGEIGSSAMPHKVNPIDFENSEGNLGIANALFEHLAAKLPISRLQRDLTDSTVLRNIGVPVAHTLIAIKSTVKGLNKLLLNEAAINASLEANWAVVAEAIQTILRREAYPNPYEALKELTRTNTEVNAQTIAEFVDGLNVSETVKDEIKAITPRNYTGI</sequence>
<dbReference type="InterPro" id="IPR000362">
    <property type="entry name" value="Fumarate_lyase_fam"/>
</dbReference>
<proteinExistence type="inferred from homology"/>
<evidence type="ECO:0000256" key="3">
    <source>
        <dbReference type="ARBA" id="ARBA00008273"/>
    </source>
</evidence>
<dbReference type="NCBIfam" id="NF006764">
    <property type="entry name" value="PRK09285.1"/>
    <property type="match status" value="1"/>
</dbReference>
<evidence type="ECO:0000256" key="4">
    <source>
        <dbReference type="ARBA" id="ARBA00012339"/>
    </source>
</evidence>
<feature type="domain" description="Adenylosuccinate lyase PurB C-terminal" evidence="15">
    <location>
        <begin position="331"/>
        <end position="446"/>
    </location>
</feature>
<organism evidence="16 17">
    <name type="scientific">Mucilaginibacter lutimaris</name>
    <dbReference type="NCBI Taxonomy" id="931629"/>
    <lineage>
        <taxon>Bacteria</taxon>
        <taxon>Pseudomonadati</taxon>
        <taxon>Bacteroidota</taxon>
        <taxon>Sphingobacteriia</taxon>
        <taxon>Sphingobacteriales</taxon>
        <taxon>Sphingobacteriaceae</taxon>
        <taxon>Mucilaginibacter</taxon>
    </lineage>
</organism>
<dbReference type="Proteomes" id="UP001597073">
    <property type="component" value="Unassembled WGS sequence"/>
</dbReference>
<keyword evidence="17" id="KW-1185">Reference proteome</keyword>
<evidence type="ECO:0000256" key="7">
    <source>
        <dbReference type="ARBA" id="ARBA00023239"/>
    </source>
</evidence>
<accession>A0ABW2ZFB0</accession>
<evidence type="ECO:0000256" key="9">
    <source>
        <dbReference type="ARBA" id="ARBA00025012"/>
    </source>
</evidence>
<comment type="similarity">
    <text evidence="3 13">Belongs to the lyase 1 family. Adenylosuccinate lyase subfamily.</text>
</comment>
<evidence type="ECO:0000313" key="17">
    <source>
        <dbReference type="Proteomes" id="UP001597073"/>
    </source>
</evidence>
<dbReference type="EMBL" id="JBHTIA010000003">
    <property type="protein sequence ID" value="MFD0764881.1"/>
    <property type="molecule type" value="Genomic_DNA"/>
</dbReference>